<proteinExistence type="predicted"/>
<evidence type="ECO:0000313" key="1">
    <source>
        <dbReference type="EMBL" id="SFO06573.1"/>
    </source>
</evidence>
<evidence type="ECO:0000313" key="2">
    <source>
        <dbReference type="Proteomes" id="UP000242869"/>
    </source>
</evidence>
<name>A0A1I5E5I3_9NEIS</name>
<dbReference type="EMBL" id="FOVE01000038">
    <property type="protein sequence ID" value="SFO06573.1"/>
    <property type="molecule type" value="Genomic_DNA"/>
</dbReference>
<keyword evidence="2" id="KW-1185">Reference proteome</keyword>
<reference evidence="2" key="1">
    <citation type="submission" date="2016-10" db="EMBL/GenBank/DDBJ databases">
        <authorList>
            <person name="Varghese N."/>
            <person name="Submissions S."/>
        </authorList>
    </citation>
    <scope>NUCLEOTIDE SEQUENCE [LARGE SCALE GENOMIC DNA]</scope>
    <source>
        <strain evidence="2">DSM 6150</strain>
    </source>
</reference>
<dbReference type="Proteomes" id="UP000242869">
    <property type="component" value="Unassembled WGS sequence"/>
</dbReference>
<accession>A0A1I5E5I3</accession>
<gene>
    <name evidence="1" type="ORF">SAMN05660284_02841</name>
</gene>
<sequence length="60" mass="7038">MFVRLTSSVILMWHVVRMKETRHVKDSARKNGLPVGRPLILQNYLRRCLDGEVDMTKREG</sequence>
<dbReference type="AlphaFoldDB" id="A0A1I5E5I3"/>
<organism evidence="1 2">
    <name type="scientific">Formivibrio citricus</name>
    <dbReference type="NCBI Taxonomy" id="83765"/>
    <lineage>
        <taxon>Bacteria</taxon>
        <taxon>Pseudomonadati</taxon>
        <taxon>Pseudomonadota</taxon>
        <taxon>Betaproteobacteria</taxon>
        <taxon>Neisseriales</taxon>
        <taxon>Chitinibacteraceae</taxon>
        <taxon>Formivibrio</taxon>
    </lineage>
</organism>
<feature type="non-terminal residue" evidence="1">
    <location>
        <position position="60"/>
    </location>
</feature>
<protein>
    <submittedName>
        <fullName evidence="1">Uncharacterized protein</fullName>
    </submittedName>
</protein>